<evidence type="ECO:0000313" key="4">
    <source>
        <dbReference type="Proteomes" id="UP000192333"/>
    </source>
</evidence>
<name>A0A1W2H5A2_9BACT</name>
<feature type="signal peptide" evidence="1">
    <location>
        <begin position="1"/>
        <end position="22"/>
    </location>
</feature>
<evidence type="ECO:0000256" key="1">
    <source>
        <dbReference type="SAM" id="SignalP"/>
    </source>
</evidence>
<gene>
    <name evidence="3" type="ORF">SAMN00777080_2745</name>
</gene>
<dbReference type="Pfam" id="PF08308">
    <property type="entry name" value="PEGA"/>
    <property type="match status" value="1"/>
</dbReference>
<reference evidence="4" key="1">
    <citation type="submission" date="2017-04" db="EMBL/GenBank/DDBJ databases">
        <authorList>
            <person name="Varghese N."/>
            <person name="Submissions S."/>
        </authorList>
    </citation>
    <scope>NUCLEOTIDE SEQUENCE [LARGE SCALE GENOMIC DNA]</scope>
    <source>
        <strain evidence="4">DSM 16537</strain>
    </source>
</reference>
<dbReference type="AlphaFoldDB" id="A0A1W2H5A2"/>
<keyword evidence="1" id="KW-0732">Signal</keyword>
<feature type="chain" id="PRO_5013389058" evidence="1">
    <location>
        <begin position="23"/>
        <end position="128"/>
    </location>
</feature>
<organism evidence="3 4">
    <name type="scientific">Aquiflexum balticum DSM 16537</name>
    <dbReference type="NCBI Taxonomy" id="758820"/>
    <lineage>
        <taxon>Bacteria</taxon>
        <taxon>Pseudomonadati</taxon>
        <taxon>Bacteroidota</taxon>
        <taxon>Cytophagia</taxon>
        <taxon>Cytophagales</taxon>
        <taxon>Cyclobacteriaceae</taxon>
        <taxon>Aquiflexum</taxon>
    </lineage>
</organism>
<feature type="domain" description="PEGA" evidence="2">
    <location>
        <begin position="29"/>
        <end position="71"/>
    </location>
</feature>
<evidence type="ECO:0000259" key="2">
    <source>
        <dbReference type="Pfam" id="PF08308"/>
    </source>
</evidence>
<accession>A0A1W2H5A2</accession>
<dbReference type="EMBL" id="LT838813">
    <property type="protein sequence ID" value="SMD44130.1"/>
    <property type="molecule type" value="Genomic_DNA"/>
</dbReference>
<dbReference type="RefSeq" id="WP_172805211.1">
    <property type="nucleotide sequence ID" value="NZ_LT838813.1"/>
</dbReference>
<evidence type="ECO:0000313" key="3">
    <source>
        <dbReference type="EMBL" id="SMD44130.1"/>
    </source>
</evidence>
<dbReference type="InterPro" id="IPR013229">
    <property type="entry name" value="PEGA"/>
</dbReference>
<dbReference type="Proteomes" id="UP000192333">
    <property type="component" value="Chromosome I"/>
</dbReference>
<keyword evidence="4" id="KW-1185">Reference proteome</keyword>
<proteinExistence type="predicted"/>
<protein>
    <submittedName>
        <fullName evidence="3">PEGA domain-containing protein</fullName>
    </submittedName>
</protein>
<dbReference type="PROSITE" id="PS51257">
    <property type="entry name" value="PROKAR_LIPOPROTEIN"/>
    <property type="match status" value="1"/>
</dbReference>
<sequence length="128" mass="14181">MKIIEKLIVIAVLFLSTSCATLFTGSKQSVQINSNVQGARIQVNGVDKGVTPATIKLKKGKDGQVISLANYGYETKILQPETGMNLISIINLFNIFGWGIDAVSGALWKYDQKQYMIEMEPRDLVENR</sequence>